<proteinExistence type="predicted"/>
<feature type="compositionally biased region" description="Polar residues" evidence="1">
    <location>
        <begin position="278"/>
        <end position="290"/>
    </location>
</feature>
<sequence>MIETKDVVGWLLAIAPLLFTYSYNRSKKGRLKIAIDYVRQKTISNEPRAVVDLPKVEQNIDPLLVEITLTNTGKETVLVDKFGVTVDGKNIVLEYCTPFYFTSTAPNAPVHGGFSELQYISKTGEKLGKIEGQHKVQIQMKASLFLHDVKDIFVIDTLSNKWSADKKSLDKFYIEFNQNNPAPYSRGGDVPIFFEFKKNNLVQPPSVRGWDVAMSQFFKEYRSEIVSAIIGIVLLTGTPWWWNWFFGSKPVKEEQNRPVAIQSIVNQPSQPNPSNQPTVTPTNPINSTNSIPPKPVPKKKEEIVMVNRGTTGTLFDGAVRVSVIGISFEGSPLRDKVSAKIDGFGLSEVIEKADVGTLVTLKKGETAYEVRLHSVSTSNAEFSGIIREDF</sequence>
<dbReference type="EMBL" id="FODY01000005">
    <property type="protein sequence ID" value="SEO78435.1"/>
    <property type="molecule type" value="Genomic_DNA"/>
</dbReference>
<evidence type="ECO:0000313" key="3">
    <source>
        <dbReference type="EMBL" id="SEO78435.1"/>
    </source>
</evidence>
<keyword evidence="2" id="KW-0812">Transmembrane</keyword>
<feature type="transmembrane region" description="Helical" evidence="2">
    <location>
        <begin position="6"/>
        <end position="23"/>
    </location>
</feature>
<protein>
    <submittedName>
        <fullName evidence="3">Uncharacterized protein</fullName>
    </submittedName>
</protein>
<feature type="compositionally biased region" description="Low complexity" evidence="1">
    <location>
        <begin position="266"/>
        <end position="277"/>
    </location>
</feature>
<organism evidence="3 4">
    <name type="scientific">Propionispora vibrioides</name>
    <dbReference type="NCBI Taxonomy" id="112903"/>
    <lineage>
        <taxon>Bacteria</taxon>
        <taxon>Bacillati</taxon>
        <taxon>Bacillota</taxon>
        <taxon>Negativicutes</taxon>
        <taxon>Selenomonadales</taxon>
        <taxon>Sporomusaceae</taxon>
        <taxon>Propionispora</taxon>
    </lineage>
</organism>
<keyword evidence="4" id="KW-1185">Reference proteome</keyword>
<feature type="region of interest" description="Disordered" evidence="1">
    <location>
        <begin position="265"/>
        <end position="298"/>
    </location>
</feature>
<evidence type="ECO:0000313" key="4">
    <source>
        <dbReference type="Proteomes" id="UP000198847"/>
    </source>
</evidence>
<keyword evidence="2" id="KW-1133">Transmembrane helix</keyword>
<name>A0A1H8SIP0_9FIRM</name>
<keyword evidence="2" id="KW-0472">Membrane</keyword>
<gene>
    <name evidence="3" type="ORF">SAMN04490178_10577</name>
</gene>
<dbReference type="RefSeq" id="WP_091744775.1">
    <property type="nucleotide sequence ID" value="NZ_FODY01000005.1"/>
</dbReference>
<evidence type="ECO:0000256" key="1">
    <source>
        <dbReference type="SAM" id="MobiDB-lite"/>
    </source>
</evidence>
<accession>A0A1H8SIP0</accession>
<evidence type="ECO:0000256" key="2">
    <source>
        <dbReference type="SAM" id="Phobius"/>
    </source>
</evidence>
<dbReference type="AlphaFoldDB" id="A0A1H8SIP0"/>
<reference evidence="3 4" key="1">
    <citation type="submission" date="2016-10" db="EMBL/GenBank/DDBJ databases">
        <authorList>
            <person name="de Groot N.N."/>
        </authorList>
    </citation>
    <scope>NUCLEOTIDE SEQUENCE [LARGE SCALE GENOMIC DNA]</scope>
    <source>
        <strain evidence="3 4">DSM 13305</strain>
    </source>
</reference>
<dbReference type="Proteomes" id="UP000198847">
    <property type="component" value="Unassembled WGS sequence"/>
</dbReference>